<dbReference type="AlphaFoldDB" id="A0A8H3CDY8"/>
<protein>
    <submittedName>
        <fullName evidence="2">Uncharacterized protein</fullName>
    </submittedName>
</protein>
<dbReference type="Proteomes" id="UP000663841">
    <property type="component" value="Unassembled WGS sequence"/>
</dbReference>
<evidence type="ECO:0000313" key="2">
    <source>
        <dbReference type="EMBL" id="CAE6479289.1"/>
    </source>
</evidence>
<accession>A0A8H3CDY8</accession>
<organism evidence="2 3">
    <name type="scientific">Rhizoctonia solani</name>
    <dbReference type="NCBI Taxonomy" id="456999"/>
    <lineage>
        <taxon>Eukaryota</taxon>
        <taxon>Fungi</taxon>
        <taxon>Dikarya</taxon>
        <taxon>Basidiomycota</taxon>
        <taxon>Agaricomycotina</taxon>
        <taxon>Agaricomycetes</taxon>
        <taxon>Cantharellales</taxon>
        <taxon>Ceratobasidiaceae</taxon>
        <taxon>Rhizoctonia</taxon>
    </lineage>
</organism>
<evidence type="ECO:0000256" key="1">
    <source>
        <dbReference type="SAM" id="MobiDB-lite"/>
    </source>
</evidence>
<name>A0A8H3CDY8_9AGAM</name>
<evidence type="ECO:0000313" key="3">
    <source>
        <dbReference type="Proteomes" id="UP000663841"/>
    </source>
</evidence>
<sequence>MSIDPYEDSDDSFDSEELEPPNDAGPTRKMAGEVASYTLRNYAYEEGAEACCFGDAHSARPPVSRTF</sequence>
<comment type="caution">
    <text evidence="2">The sequence shown here is derived from an EMBL/GenBank/DDBJ whole genome shotgun (WGS) entry which is preliminary data.</text>
</comment>
<feature type="compositionally biased region" description="Acidic residues" evidence="1">
    <location>
        <begin position="1"/>
        <end position="20"/>
    </location>
</feature>
<gene>
    <name evidence="2" type="ORF">RDB_LOCUS202270</name>
</gene>
<reference evidence="2" key="1">
    <citation type="submission" date="2021-01" db="EMBL/GenBank/DDBJ databases">
        <authorList>
            <person name="Kaushik A."/>
        </authorList>
    </citation>
    <scope>NUCLEOTIDE SEQUENCE</scope>
    <source>
        <strain evidence="2">AG3-T5</strain>
    </source>
</reference>
<proteinExistence type="predicted"/>
<dbReference type="EMBL" id="CAJMWW010000648">
    <property type="protein sequence ID" value="CAE6479289.1"/>
    <property type="molecule type" value="Genomic_DNA"/>
</dbReference>
<feature type="region of interest" description="Disordered" evidence="1">
    <location>
        <begin position="1"/>
        <end position="31"/>
    </location>
</feature>